<sequence length="1049" mass="120556">MPSKRKHSAIEPIDPLRKSRGNHELVYANTSGTTRYATSETLRAPGRTGIQQIIPPAICDPHMQETLVYPHVNDPLQKPLNAVPTVLIISQSRSHDPMDDFLKQRSVFSDEMFRHEYNPAIGVACMSCRHGPANQATTLCDECFAAPPLCVGCQVDAHSHSPFHWIRRWTGTFFERVGLQSLGLVVTLCRERSCCPPNPAPMDIRPSFTVVHINGVHRIRLRFCQHRHQTPRFVQLLRMRLFPSTIVNPRTAFTFDVMNDFHLLNLISKVPAYDYYGKLARLTSNLFPSAHPDRYKELLRVDRWWRELQSEKRSGESIGLLAQPPGAIGPPCRTIPCPACPQLSMNVTEEELLVKSREKPHVVTAFIGGDGNFRLSLRSNHKNSEERSFRDGKGYFPRENDYEDFLLRHNASETQLARTCSQFRNPNLLGGPQGKRCTGIFGTSCLRHTVYQSLVDLHAGERIDRGLRFVNVDYAFAKALELRPGLPRYLWSYDLCCSWVVNLRERFSQRFPELVNLLDKFQWVVPKFHVWSHKESCQYFYSLSLTRGSGRVDGEGVERPWAELRQLSSSTKEMTAAHRTEIIEDHINFWNYCKVIDMRYHLARKRKEVSRNLRLIQQDFDEFCEAMGRDRIQHWSQLDDAPALDDSGRLQSVYKLPEESLPSRETVYTELLSEESKRKDSMPEVPGESDRLSLVTLVDLGIGLEQARNRNIPGQKSQVTVEDEQELRRAILEWDALRDEVLPGLDLDIRHDNSLNEGDLSIPPLHLPSNLPREIFERLGVEEIVDIERRLREGQATDALQSLSDSLRVEKAYLCQRVVNSHGQSALNKARALSARQRLRTRMYATVYRQARDALLRLGIEASDPNFPPLHDADIRLPSVPGLEESVEGSQRLNPWFMNPGRFQSHENGTNHTAWPEISEQVNRTRYWRMRAAVERWTEEWEILIEEQQRTLTSYRYQAGLWQRAMIGVHERDQQVGKGKVAYAARRQDQSSLMSCQPDKVVEDRALETFNICRIRAVSRPLRNQIQEPSPIWTWAHLAAHSSADITAA</sequence>
<evidence type="ECO:0000313" key="2">
    <source>
        <dbReference type="EMBL" id="KZT51613.1"/>
    </source>
</evidence>
<organism evidence="2 3">
    <name type="scientific">Calocera cornea HHB12733</name>
    <dbReference type="NCBI Taxonomy" id="1353952"/>
    <lineage>
        <taxon>Eukaryota</taxon>
        <taxon>Fungi</taxon>
        <taxon>Dikarya</taxon>
        <taxon>Basidiomycota</taxon>
        <taxon>Agaricomycotina</taxon>
        <taxon>Dacrymycetes</taxon>
        <taxon>Dacrymycetales</taxon>
        <taxon>Dacrymycetaceae</taxon>
        <taxon>Calocera</taxon>
    </lineage>
</organism>
<accession>A0A165CXJ1</accession>
<dbReference type="OrthoDB" id="3257613at2759"/>
<dbReference type="STRING" id="1353952.A0A165CXJ1"/>
<feature type="domain" description="CxC2-like cysteine cluster KDZ transposase-associated" evidence="1">
    <location>
        <begin position="179"/>
        <end position="285"/>
    </location>
</feature>
<dbReference type="InterPro" id="IPR041457">
    <property type="entry name" value="CxC2_KDZ-assoc"/>
</dbReference>
<dbReference type="InterPro" id="IPR040521">
    <property type="entry name" value="KDZ"/>
</dbReference>
<dbReference type="Pfam" id="PF18758">
    <property type="entry name" value="KDZ"/>
    <property type="match status" value="1"/>
</dbReference>
<dbReference type="Proteomes" id="UP000076842">
    <property type="component" value="Unassembled WGS sequence"/>
</dbReference>
<dbReference type="InParanoid" id="A0A165CXJ1"/>
<evidence type="ECO:0000259" key="1">
    <source>
        <dbReference type="Pfam" id="PF18803"/>
    </source>
</evidence>
<dbReference type="AlphaFoldDB" id="A0A165CXJ1"/>
<dbReference type="PANTHER" id="PTHR33096">
    <property type="entry name" value="CXC2 DOMAIN-CONTAINING PROTEIN"/>
    <property type="match status" value="1"/>
</dbReference>
<dbReference type="Pfam" id="PF18803">
    <property type="entry name" value="CxC2"/>
    <property type="match status" value="1"/>
</dbReference>
<dbReference type="EMBL" id="KV424099">
    <property type="protein sequence ID" value="KZT51613.1"/>
    <property type="molecule type" value="Genomic_DNA"/>
</dbReference>
<gene>
    <name evidence="2" type="ORF">CALCODRAFT_512585</name>
</gene>
<proteinExistence type="predicted"/>
<keyword evidence="3" id="KW-1185">Reference proteome</keyword>
<name>A0A165CXJ1_9BASI</name>
<protein>
    <recommendedName>
        <fullName evidence="1">CxC2-like cysteine cluster KDZ transposase-associated domain-containing protein</fullName>
    </recommendedName>
</protein>
<reference evidence="2 3" key="1">
    <citation type="journal article" date="2016" name="Mol. Biol. Evol.">
        <title>Comparative Genomics of Early-Diverging Mushroom-Forming Fungi Provides Insights into the Origins of Lignocellulose Decay Capabilities.</title>
        <authorList>
            <person name="Nagy L.G."/>
            <person name="Riley R."/>
            <person name="Tritt A."/>
            <person name="Adam C."/>
            <person name="Daum C."/>
            <person name="Floudas D."/>
            <person name="Sun H."/>
            <person name="Yadav J.S."/>
            <person name="Pangilinan J."/>
            <person name="Larsson K.H."/>
            <person name="Matsuura K."/>
            <person name="Barry K."/>
            <person name="Labutti K."/>
            <person name="Kuo R."/>
            <person name="Ohm R.A."/>
            <person name="Bhattacharya S.S."/>
            <person name="Shirouzu T."/>
            <person name="Yoshinaga Y."/>
            <person name="Martin F.M."/>
            <person name="Grigoriev I.V."/>
            <person name="Hibbett D.S."/>
        </authorList>
    </citation>
    <scope>NUCLEOTIDE SEQUENCE [LARGE SCALE GENOMIC DNA]</scope>
    <source>
        <strain evidence="2 3">HHB12733</strain>
    </source>
</reference>
<dbReference type="PANTHER" id="PTHR33096:SF1">
    <property type="entry name" value="CXC1-LIKE CYSTEINE CLUSTER ASSOCIATED WITH KDZ TRANSPOSASES DOMAIN-CONTAINING PROTEIN"/>
    <property type="match status" value="1"/>
</dbReference>
<evidence type="ECO:0000313" key="3">
    <source>
        <dbReference type="Proteomes" id="UP000076842"/>
    </source>
</evidence>